<evidence type="ECO:0000259" key="3">
    <source>
        <dbReference type="Pfam" id="PF13359"/>
    </source>
</evidence>
<organism evidence="5 6">
    <name type="scientific">Frankliniella fusca</name>
    <dbReference type="NCBI Taxonomy" id="407009"/>
    <lineage>
        <taxon>Eukaryota</taxon>
        <taxon>Metazoa</taxon>
        <taxon>Ecdysozoa</taxon>
        <taxon>Arthropoda</taxon>
        <taxon>Hexapoda</taxon>
        <taxon>Insecta</taxon>
        <taxon>Pterygota</taxon>
        <taxon>Neoptera</taxon>
        <taxon>Paraneoptera</taxon>
        <taxon>Thysanoptera</taxon>
        <taxon>Terebrantia</taxon>
        <taxon>Thripoidea</taxon>
        <taxon>Thripidae</taxon>
        <taxon>Frankliniella</taxon>
    </lineage>
</organism>
<sequence>MRGGDTVAILDFLSSCSDVNYSTEQVQVTAENNDNIVFSGSSNRSPWKVAPLKISGDQFQHGLVEGNVNQIQVQKILELSQNVELQLKQGEEDFKLKLEKAEEDFKLKQRKAEEDFKLKLKQSEEDFKLNLVKAGEDFKLKLRKAEEDFQLKLKQSEEDFKLKQKQVGDQFNVQLRMLSSKVNEHEKKLKLQSQDLDLYSKISTALWNEKSLYKKQLQAAEERHLFKNFVTEENISHYTGLPNLGTFYWLLCMVPAQLNYYFGSAVKCINREDQLFITLFKLRRNVITHQLLADLFKVSLFTISNVVITWISVLHIVLVEFIMNRNVPSLQKVRRSMPEVFNMYPNCRMIFDCTEIEVEVPSLMSNQNQVYSSYKNRTTFKALIVIAPNGTVVYVSDLFPGSTSDKVLVYNCGVLDLLKAGDAVMADKGFPIQDILPPRVDLNLPPFKEIPQFTRGQVFETLQIAKSRIHVERAIQRVKYFHILDKIPHTLFQFATNVFQVCAGLTNLRLSLIKEVEDDMKS</sequence>
<dbReference type="Pfam" id="PF13613">
    <property type="entry name" value="HTH_Tnp_4"/>
    <property type="match status" value="1"/>
</dbReference>
<dbReference type="AlphaFoldDB" id="A0AAE1HMV0"/>
<comment type="cofactor">
    <cofactor evidence="1">
        <name>a divalent metal cation</name>
        <dbReference type="ChEBI" id="CHEBI:60240"/>
    </cofactor>
</comment>
<keyword evidence="6" id="KW-1185">Reference proteome</keyword>
<accession>A0AAE1HMV0</accession>
<proteinExistence type="predicted"/>
<feature type="domain" description="DDE Tnp4" evidence="3">
    <location>
        <begin position="352"/>
        <end position="507"/>
    </location>
</feature>
<dbReference type="Pfam" id="PF13359">
    <property type="entry name" value="DDE_Tnp_4"/>
    <property type="match status" value="1"/>
</dbReference>
<reference evidence="5" key="1">
    <citation type="submission" date="2021-07" db="EMBL/GenBank/DDBJ databases">
        <authorList>
            <person name="Catto M.A."/>
            <person name="Jacobson A."/>
            <person name="Kennedy G."/>
            <person name="Labadie P."/>
            <person name="Hunt B.G."/>
            <person name="Srinivasan R."/>
        </authorList>
    </citation>
    <scope>NUCLEOTIDE SEQUENCE</scope>
    <source>
        <strain evidence="5">PL_HMW_Pooled</strain>
        <tissue evidence="5">Head</tissue>
    </source>
</reference>
<dbReference type="InterPro" id="IPR027805">
    <property type="entry name" value="Transposase_HTH_dom"/>
</dbReference>
<evidence type="ECO:0000313" key="5">
    <source>
        <dbReference type="EMBL" id="KAK3924242.1"/>
    </source>
</evidence>
<dbReference type="GO" id="GO:0046872">
    <property type="term" value="F:metal ion binding"/>
    <property type="evidence" value="ECO:0007669"/>
    <property type="project" value="UniProtKB-KW"/>
</dbReference>
<protein>
    <submittedName>
        <fullName evidence="5">Protein ALP1-like</fullName>
    </submittedName>
</protein>
<evidence type="ECO:0000256" key="2">
    <source>
        <dbReference type="ARBA" id="ARBA00022723"/>
    </source>
</evidence>
<evidence type="ECO:0000259" key="4">
    <source>
        <dbReference type="Pfam" id="PF13613"/>
    </source>
</evidence>
<dbReference type="Proteomes" id="UP001219518">
    <property type="component" value="Unassembled WGS sequence"/>
</dbReference>
<dbReference type="PANTHER" id="PTHR23080">
    <property type="entry name" value="THAP DOMAIN PROTEIN"/>
    <property type="match status" value="1"/>
</dbReference>
<evidence type="ECO:0000313" key="6">
    <source>
        <dbReference type="Proteomes" id="UP001219518"/>
    </source>
</evidence>
<evidence type="ECO:0000256" key="1">
    <source>
        <dbReference type="ARBA" id="ARBA00001968"/>
    </source>
</evidence>
<dbReference type="EMBL" id="JAHWGI010001169">
    <property type="protein sequence ID" value="KAK3924242.1"/>
    <property type="molecule type" value="Genomic_DNA"/>
</dbReference>
<gene>
    <name evidence="5" type="ORF">KUF71_002513</name>
</gene>
<feature type="domain" description="Transposase Helix-turn-helix" evidence="4">
    <location>
        <begin position="270"/>
        <end position="318"/>
    </location>
</feature>
<dbReference type="PANTHER" id="PTHR23080:SF133">
    <property type="entry name" value="SI:CH211-262I1.5-RELATED"/>
    <property type="match status" value="1"/>
</dbReference>
<name>A0AAE1HMV0_9NEOP</name>
<keyword evidence="2" id="KW-0479">Metal-binding</keyword>
<reference evidence="5" key="2">
    <citation type="journal article" date="2023" name="BMC Genomics">
        <title>Pest status, molecular evolution, and epigenetic factors derived from the genome assembly of Frankliniella fusca, a thysanopteran phytovirus vector.</title>
        <authorList>
            <person name="Catto M.A."/>
            <person name="Labadie P.E."/>
            <person name="Jacobson A.L."/>
            <person name="Kennedy G.G."/>
            <person name="Srinivasan R."/>
            <person name="Hunt B.G."/>
        </authorList>
    </citation>
    <scope>NUCLEOTIDE SEQUENCE</scope>
    <source>
        <strain evidence="5">PL_HMW_Pooled</strain>
    </source>
</reference>
<dbReference type="InterPro" id="IPR027806">
    <property type="entry name" value="HARBI1_dom"/>
</dbReference>
<comment type="caution">
    <text evidence="5">The sequence shown here is derived from an EMBL/GenBank/DDBJ whole genome shotgun (WGS) entry which is preliminary data.</text>
</comment>